<organism evidence="3 4">
    <name type="scientific">Hymenobacter jeollabukensis</name>
    <dbReference type="NCBI Taxonomy" id="2025313"/>
    <lineage>
        <taxon>Bacteria</taxon>
        <taxon>Pseudomonadati</taxon>
        <taxon>Bacteroidota</taxon>
        <taxon>Cytophagia</taxon>
        <taxon>Cytophagales</taxon>
        <taxon>Hymenobacteraceae</taxon>
        <taxon>Hymenobacter</taxon>
    </lineage>
</organism>
<dbReference type="OrthoDB" id="9801597at2"/>
<dbReference type="InterPro" id="IPR014464">
    <property type="entry name" value="CvfB_fam"/>
</dbReference>
<dbReference type="SMART" id="SM00316">
    <property type="entry name" value="S1"/>
    <property type="match status" value="3"/>
</dbReference>
<dbReference type="PIRSF" id="PIRSF012524">
    <property type="entry name" value="YitL_S1"/>
    <property type="match status" value="1"/>
</dbReference>
<sequence>MNLGDYNDLEVARFVEFGIYLTSDDGDILMPDRYVPAGVRVGDMVRAFVYRDSEDRLIATTETPLAKVNEFAVLKVTSATSLGAFLDWGLLKDLLLPLRNQPKRVHVGDLVLVYIYLDETSDRLVATAKWERFTDRNPLLEPGTAVPLLVAGQSELGYAVLVDGRYQGMLFRNEVFRPLSIGDQLTGYVRQVREDGKVDVSLQRQGYDEALAAADELVRYLRKAGGKLPITDKTDPEEIYRRVGMSKKVFKKALGTLYRRGQVELHPDSTRLIDDAE</sequence>
<dbReference type="InterPro" id="IPR039566">
    <property type="entry name" value="CvfB_S1_st"/>
</dbReference>
<feature type="domain" description="S1 motif" evidence="2">
    <location>
        <begin position="141"/>
        <end position="203"/>
    </location>
</feature>
<evidence type="ECO:0000313" key="3">
    <source>
        <dbReference type="EMBL" id="TLM93139.1"/>
    </source>
</evidence>
<dbReference type="AlphaFoldDB" id="A0A5R8WQY4"/>
<dbReference type="InterPro" id="IPR003029">
    <property type="entry name" value="S1_domain"/>
</dbReference>
<dbReference type="Proteomes" id="UP000305517">
    <property type="component" value="Unassembled WGS sequence"/>
</dbReference>
<accession>A0A5R8WQY4</accession>
<evidence type="ECO:0000313" key="4">
    <source>
        <dbReference type="Proteomes" id="UP000305517"/>
    </source>
</evidence>
<keyword evidence="4" id="KW-1185">Reference proteome</keyword>
<name>A0A5R8WQY4_9BACT</name>
<dbReference type="InterPro" id="IPR040764">
    <property type="entry name" value="CvfB_WH"/>
</dbReference>
<dbReference type="Pfam" id="PF13509">
    <property type="entry name" value="S1_2"/>
    <property type="match status" value="2"/>
</dbReference>
<reference evidence="3 4" key="1">
    <citation type="submission" date="2019-05" db="EMBL/GenBank/DDBJ databases">
        <title>Hymenobacter edaphi sp. nov., isolated from abandoned arsenic-contaminated farmland soil.</title>
        <authorList>
            <person name="Nie L."/>
        </authorList>
    </citation>
    <scope>NUCLEOTIDE SEQUENCE [LARGE SCALE GENOMIC DNA]</scope>
    <source>
        <strain evidence="3 4">1-3-3-8</strain>
    </source>
</reference>
<feature type="domain" description="S1 motif" evidence="2">
    <location>
        <begin position="2"/>
        <end position="62"/>
    </location>
</feature>
<comment type="similarity">
    <text evidence="1">Belongs to the CvfB family.</text>
</comment>
<dbReference type="PANTHER" id="PTHR37296:SF1">
    <property type="entry name" value="CONSERVED VIRULENCE FACTOR B"/>
    <property type="match status" value="1"/>
</dbReference>
<evidence type="ECO:0000259" key="2">
    <source>
        <dbReference type="SMART" id="SM00316"/>
    </source>
</evidence>
<dbReference type="Gene3D" id="1.10.10.10">
    <property type="entry name" value="Winged helix-like DNA-binding domain superfamily/Winged helix DNA-binding domain"/>
    <property type="match status" value="1"/>
</dbReference>
<dbReference type="InterPro" id="IPR012340">
    <property type="entry name" value="NA-bd_OB-fold"/>
</dbReference>
<proteinExistence type="inferred from homology"/>
<dbReference type="GO" id="GO:0003676">
    <property type="term" value="F:nucleic acid binding"/>
    <property type="evidence" value="ECO:0007669"/>
    <property type="project" value="InterPro"/>
</dbReference>
<dbReference type="PANTHER" id="PTHR37296">
    <property type="entry name" value="CONSERVED VIRULENCE FACTOR B"/>
    <property type="match status" value="1"/>
</dbReference>
<comment type="caution">
    <text evidence="3">The sequence shown here is derived from an EMBL/GenBank/DDBJ whole genome shotgun (WGS) entry which is preliminary data.</text>
</comment>
<dbReference type="Pfam" id="PF17783">
    <property type="entry name" value="WHD_CvfB"/>
    <property type="match status" value="1"/>
</dbReference>
<dbReference type="RefSeq" id="WP_138077697.1">
    <property type="nucleotide sequence ID" value="NZ_VAJM01000004.1"/>
</dbReference>
<dbReference type="Gene3D" id="2.40.50.140">
    <property type="entry name" value="Nucleic acid-binding proteins"/>
    <property type="match status" value="2"/>
</dbReference>
<gene>
    <name evidence="3" type="ORF">FDY95_10945</name>
</gene>
<evidence type="ECO:0000256" key="1">
    <source>
        <dbReference type="PIRNR" id="PIRNR012524"/>
    </source>
</evidence>
<feature type="domain" description="S1 motif" evidence="2">
    <location>
        <begin position="67"/>
        <end position="129"/>
    </location>
</feature>
<protein>
    <submittedName>
        <fullName evidence="3">GntR family transcriptional regulator</fullName>
    </submittedName>
</protein>
<dbReference type="EMBL" id="VAJM01000004">
    <property type="protein sequence ID" value="TLM93139.1"/>
    <property type="molecule type" value="Genomic_DNA"/>
</dbReference>
<dbReference type="InterPro" id="IPR036388">
    <property type="entry name" value="WH-like_DNA-bd_sf"/>
</dbReference>